<dbReference type="InterPro" id="IPR022233">
    <property type="entry name" value="TRAPPC10/Trs130_C"/>
</dbReference>
<proteinExistence type="predicted"/>
<dbReference type="InterPro" id="IPR056917">
    <property type="entry name" value="Ig_TRAPPC10"/>
</dbReference>
<feature type="domain" description="TRAPPC10 Ig-like" evidence="2">
    <location>
        <begin position="5"/>
        <end position="116"/>
    </location>
</feature>
<accession>A0A1B6K8D5</accession>
<dbReference type="GO" id="GO:0005829">
    <property type="term" value="C:cytosol"/>
    <property type="evidence" value="ECO:0007669"/>
    <property type="project" value="GOC"/>
</dbReference>
<gene>
    <name evidence="3" type="ORF">g.43914</name>
</gene>
<name>A0A1B6K8D5_9HEMI</name>
<feature type="domain" description="TRAPPC10/Trs130 C-terminal" evidence="1">
    <location>
        <begin position="230"/>
        <end position="360"/>
    </location>
</feature>
<evidence type="ECO:0000259" key="2">
    <source>
        <dbReference type="Pfam" id="PF23604"/>
    </source>
</evidence>
<dbReference type="PANTHER" id="PTHR13251">
    <property type="entry name" value="EPILEPSY HOLOPROSENCEPHALY CANDIDATE 1/TMEM1"/>
    <property type="match status" value="1"/>
</dbReference>
<dbReference type="AlphaFoldDB" id="A0A1B6K8D5"/>
<dbReference type="GO" id="GO:0006891">
    <property type="term" value="P:intra-Golgi vesicle-mediated transport"/>
    <property type="evidence" value="ECO:0007669"/>
    <property type="project" value="TreeGrafter"/>
</dbReference>
<dbReference type="Pfam" id="PF23604">
    <property type="entry name" value="Ig_TRAPPC10"/>
    <property type="match status" value="1"/>
</dbReference>
<sequence>MPITTRLIKGEQDLLAGLAQTLVINIHTGSRHISQNSVLRLHTTMGLTLQLTESDTPSRQLDIALPAAAPFKTLELPIIVFAQLPPTRDGSPIEHVIGMRCPWAEEEKPLLLQFQPPFLTTSRLHTAFLHKFIHISVVGLSPQPLRLQEPQLVATSTCPVQLVSHNPVSGQHLVVNAEKRVALMWELQPDDSPSTPTIHTEFSIQYRPLHLSRPFVTYRCPFDIINYKTLFVVEARVEPTKGSEFCRASTVCHLHICVQRVCASSDTSLMYEVLADQTMWAICAKTAGVISVETGERQSVTLDVMPLINGYLPLPLVRLSKYIPAVSSTRGLQGDSHPRLEPFSPGQVYNGSKGSQVHVIAAATT</sequence>
<evidence type="ECO:0008006" key="4">
    <source>
        <dbReference type="Google" id="ProtNLM"/>
    </source>
</evidence>
<dbReference type="Pfam" id="PF12584">
    <property type="entry name" value="TRAPPC10"/>
    <property type="match status" value="1"/>
</dbReference>
<dbReference type="PANTHER" id="PTHR13251:SF3">
    <property type="entry name" value="TRAFFICKING PROTEIN PARTICLE COMPLEX SUBUNIT 10"/>
    <property type="match status" value="1"/>
</dbReference>
<organism evidence="3">
    <name type="scientific">Homalodisca liturata</name>
    <dbReference type="NCBI Taxonomy" id="320908"/>
    <lineage>
        <taxon>Eukaryota</taxon>
        <taxon>Metazoa</taxon>
        <taxon>Ecdysozoa</taxon>
        <taxon>Arthropoda</taxon>
        <taxon>Hexapoda</taxon>
        <taxon>Insecta</taxon>
        <taxon>Pterygota</taxon>
        <taxon>Neoptera</taxon>
        <taxon>Paraneoptera</taxon>
        <taxon>Hemiptera</taxon>
        <taxon>Auchenorrhyncha</taxon>
        <taxon>Membracoidea</taxon>
        <taxon>Cicadellidae</taxon>
        <taxon>Cicadellinae</taxon>
        <taxon>Proconiini</taxon>
        <taxon>Homalodisca</taxon>
    </lineage>
</organism>
<dbReference type="GO" id="GO:0034498">
    <property type="term" value="P:early endosome to Golgi transport"/>
    <property type="evidence" value="ECO:0007669"/>
    <property type="project" value="TreeGrafter"/>
</dbReference>
<dbReference type="InterPro" id="IPR045126">
    <property type="entry name" value="TRAPPC10/Trs130"/>
</dbReference>
<dbReference type="EMBL" id="GECU01000001">
    <property type="protein sequence ID" value="JAT07706.1"/>
    <property type="molecule type" value="Transcribed_RNA"/>
</dbReference>
<evidence type="ECO:0000259" key="1">
    <source>
        <dbReference type="Pfam" id="PF12584"/>
    </source>
</evidence>
<protein>
    <recommendedName>
        <fullName evidence="4">Trafficking protein particle complex subunit 11 C-terminal domain-containing protein</fullName>
    </recommendedName>
</protein>
<reference evidence="3" key="1">
    <citation type="submission" date="2015-11" db="EMBL/GenBank/DDBJ databases">
        <title>De novo transcriptome assembly of four potential Pierce s Disease insect vectors from Arizona vineyards.</title>
        <authorList>
            <person name="Tassone E.E."/>
        </authorList>
    </citation>
    <scope>NUCLEOTIDE SEQUENCE</scope>
</reference>
<evidence type="ECO:0000313" key="3">
    <source>
        <dbReference type="EMBL" id="JAT07706.1"/>
    </source>
</evidence>
<dbReference type="GO" id="GO:1990071">
    <property type="term" value="C:TRAPPII protein complex"/>
    <property type="evidence" value="ECO:0007669"/>
    <property type="project" value="InterPro"/>
</dbReference>